<protein>
    <submittedName>
        <fullName evidence="2">FhuF-like iron-sulfur protein</fullName>
    </submittedName>
</protein>
<evidence type="ECO:0000259" key="1">
    <source>
        <dbReference type="Pfam" id="PF11575"/>
    </source>
</evidence>
<accession>A0A3N1CTH0</accession>
<dbReference type="Proteomes" id="UP000272400">
    <property type="component" value="Unassembled WGS sequence"/>
</dbReference>
<gene>
    <name evidence="2" type="ORF">EDD29_2042</name>
</gene>
<sequence>MTLQPLMALFETFAETDELPGIGPALRETGGLTVTQLATTHRDALDTMVTAHAARWNAPRHVGATLWWKNYAYWASIPLALSWAATGAFPAWTADTLRVCDLDEEYPHMRIGTAEAPGSTTDLAALLDGLHTPLIDALADVARAGRRNLWGSVAESLTRPLTTYAELLPPVDAADLLAMAGRPVRDLMELDPPRRKTCCLWVTLPEAEACGTCCLTSRPQAVHPVTDALDGAAA</sequence>
<dbReference type="OrthoDB" id="5180616at2"/>
<evidence type="ECO:0000313" key="3">
    <source>
        <dbReference type="Proteomes" id="UP000272400"/>
    </source>
</evidence>
<name>A0A3N1CTH0_9ACTN</name>
<comment type="caution">
    <text evidence="2">The sequence shown here is derived from an EMBL/GenBank/DDBJ whole genome shotgun (WGS) entry which is preliminary data.</text>
</comment>
<dbReference type="EMBL" id="RJKE01000001">
    <property type="protein sequence ID" value="ROO84515.1"/>
    <property type="molecule type" value="Genomic_DNA"/>
</dbReference>
<feature type="domain" description="Ferric siderophore reductase C-terminal" evidence="1">
    <location>
        <begin position="195"/>
        <end position="215"/>
    </location>
</feature>
<dbReference type="RefSeq" id="WP_123664123.1">
    <property type="nucleotide sequence ID" value="NZ_RJKE01000001.1"/>
</dbReference>
<dbReference type="GO" id="GO:0051537">
    <property type="term" value="F:2 iron, 2 sulfur cluster binding"/>
    <property type="evidence" value="ECO:0007669"/>
    <property type="project" value="InterPro"/>
</dbReference>
<dbReference type="AlphaFoldDB" id="A0A3N1CTH0"/>
<dbReference type="Pfam" id="PF11575">
    <property type="entry name" value="FhuF_C"/>
    <property type="match status" value="1"/>
</dbReference>
<reference evidence="2 3" key="1">
    <citation type="submission" date="2018-11" db="EMBL/GenBank/DDBJ databases">
        <title>Sequencing the genomes of 1000 actinobacteria strains.</title>
        <authorList>
            <person name="Klenk H.-P."/>
        </authorList>
    </citation>
    <scope>NUCLEOTIDE SEQUENCE [LARGE SCALE GENOMIC DNA]</scope>
    <source>
        <strain evidence="2 3">DSM 44254</strain>
    </source>
</reference>
<proteinExistence type="predicted"/>
<organism evidence="2 3">
    <name type="scientific">Actinocorallia herbida</name>
    <dbReference type="NCBI Taxonomy" id="58109"/>
    <lineage>
        <taxon>Bacteria</taxon>
        <taxon>Bacillati</taxon>
        <taxon>Actinomycetota</taxon>
        <taxon>Actinomycetes</taxon>
        <taxon>Streptosporangiales</taxon>
        <taxon>Thermomonosporaceae</taxon>
        <taxon>Actinocorallia</taxon>
    </lineage>
</organism>
<keyword evidence="3" id="KW-1185">Reference proteome</keyword>
<dbReference type="InterPro" id="IPR024726">
    <property type="entry name" value="FhuF_C"/>
</dbReference>
<evidence type="ECO:0000313" key="2">
    <source>
        <dbReference type="EMBL" id="ROO84515.1"/>
    </source>
</evidence>